<dbReference type="Pfam" id="PF03959">
    <property type="entry name" value="FSH1"/>
    <property type="match status" value="1"/>
</dbReference>
<dbReference type="PANTHER" id="PTHR48070">
    <property type="entry name" value="ESTERASE OVCA2"/>
    <property type="match status" value="1"/>
</dbReference>
<dbReference type="GO" id="GO:0016787">
    <property type="term" value="F:hydrolase activity"/>
    <property type="evidence" value="ECO:0007669"/>
    <property type="project" value="UniProtKB-KW"/>
</dbReference>
<name>A0A1J9QMZ9_9PEZI</name>
<dbReference type="Gene3D" id="3.40.50.1820">
    <property type="entry name" value="alpha/beta hydrolase"/>
    <property type="match status" value="1"/>
</dbReference>
<dbReference type="GeneID" id="31019028"/>
<dbReference type="RefSeq" id="XP_020126108.1">
    <property type="nucleotide sequence ID" value="XM_020278767.1"/>
</dbReference>
<keyword evidence="5" id="KW-1185">Reference proteome</keyword>
<evidence type="ECO:0000256" key="2">
    <source>
        <dbReference type="ARBA" id="ARBA00022801"/>
    </source>
</evidence>
<dbReference type="SUPFAM" id="SSF53474">
    <property type="entry name" value="alpha/beta-Hydrolases"/>
    <property type="match status" value="1"/>
</dbReference>
<feature type="domain" description="Serine hydrolase" evidence="3">
    <location>
        <begin position="14"/>
        <end position="259"/>
    </location>
</feature>
<dbReference type="OrthoDB" id="414698at2759"/>
<gene>
    <name evidence="4" type="ORF">BKCO1_7100014</name>
</gene>
<protein>
    <submittedName>
        <fullName evidence="4">Citrinin biosynthesis oxydoreductase</fullName>
    </submittedName>
</protein>
<dbReference type="EMBL" id="MNUE01000071">
    <property type="protein sequence ID" value="OJD29848.1"/>
    <property type="molecule type" value="Genomic_DNA"/>
</dbReference>
<dbReference type="GO" id="GO:0005737">
    <property type="term" value="C:cytoplasm"/>
    <property type="evidence" value="ECO:0007669"/>
    <property type="project" value="TreeGrafter"/>
</dbReference>
<evidence type="ECO:0000313" key="4">
    <source>
        <dbReference type="EMBL" id="OJD29848.1"/>
    </source>
</evidence>
<dbReference type="InterPro" id="IPR005645">
    <property type="entry name" value="FSH-like_dom"/>
</dbReference>
<reference evidence="4 5" key="1">
    <citation type="submission" date="2016-10" db="EMBL/GenBank/DDBJ databases">
        <title>Proteomics and genomics reveal pathogen-plant mechanisms compatible with a hemibiotrophic lifestyle of Diplodia corticola.</title>
        <authorList>
            <person name="Fernandes I."/>
            <person name="De Jonge R."/>
            <person name="Van De Peer Y."/>
            <person name="Devreese B."/>
            <person name="Alves A."/>
            <person name="Esteves A.C."/>
        </authorList>
    </citation>
    <scope>NUCLEOTIDE SEQUENCE [LARGE SCALE GENOMIC DNA]</scope>
    <source>
        <strain evidence="4 5">CBS 112549</strain>
    </source>
</reference>
<dbReference type="GO" id="GO:0044550">
    <property type="term" value="P:secondary metabolite biosynthetic process"/>
    <property type="evidence" value="ECO:0007669"/>
    <property type="project" value="TreeGrafter"/>
</dbReference>
<evidence type="ECO:0000313" key="5">
    <source>
        <dbReference type="Proteomes" id="UP000183809"/>
    </source>
</evidence>
<dbReference type="Proteomes" id="UP000183809">
    <property type="component" value="Unassembled WGS sequence"/>
</dbReference>
<keyword evidence="2" id="KW-0378">Hydrolase</keyword>
<evidence type="ECO:0000259" key="3">
    <source>
        <dbReference type="Pfam" id="PF03959"/>
    </source>
</evidence>
<proteinExistence type="inferred from homology"/>
<organism evidence="4 5">
    <name type="scientific">Diplodia corticola</name>
    <dbReference type="NCBI Taxonomy" id="236234"/>
    <lineage>
        <taxon>Eukaryota</taxon>
        <taxon>Fungi</taxon>
        <taxon>Dikarya</taxon>
        <taxon>Ascomycota</taxon>
        <taxon>Pezizomycotina</taxon>
        <taxon>Dothideomycetes</taxon>
        <taxon>Dothideomycetes incertae sedis</taxon>
        <taxon>Botryosphaeriales</taxon>
        <taxon>Botryosphaeriaceae</taxon>
        <taxon>Diplodia</taxon>
    </lineage>
</organism>
<dbReference type="InterPro" id="IPR029058">
    <property type="entry name" value="AB_hydrolase_fold"/>
</dbReference>
<comment type="similarity">
    <text evidence="1">Belongs to the LovG family.</text>
</comment>
<comment type="caution">
    <text evidence="4">The sequence shown here is derived from an EMBL/GenBank/DDBJ whole genome shotgun (WGS) entry which is preliminary data.</text>
</comment>
<dbReference type="InterPro" id="IPR050593">
    <property type="entry name" value="LovG"/>
</dbReference>
<evidence type="ECO:0000256" key="1">
    <source>
        <dbReference type="ARBA" id="ARBA00005863"/>
    </source>
</evidence>
<sequence length="282" mass="31415">MGTTTTTDPTLHLPRVLCLHGGGVTGEIFRLQARGLVFHLSTSFRLVFADAPFFCDAGPGIIPVYAGMGPYRRWLRWLPHHQAVDADTAVEEIRYHVESAMDEDDRQGATGEWVGFMGFSQGAKVSASLLFEHQRRRRCLQEEGRPVRGYEGDNVETKLWGQDWRFAVLMAGRSPLVAFSPDAESFPFQTAGDADSGEDRGPVQDEALLKLPTFHVHGLKDVGIHLHRQLLNQYCSKDSVELMEWDGDHRVPVKTSDVQVFVDKMLLTARKAGVEPGVGKKT</sequence>
<dbReference type="PANTHER" id="PTHR48070:SF3">
    <property type="entry name" value="ESTERASE DBAE-RELATED"/>
    <property type="match status" value="1"/>
</dbReference>
<dbReference type="GO" id="GO:0005634">
    <property type="term" value="C:nucleus"/>
    <property type="evidence" value="ECO:0007669"/>
    <property type="project" value="TreeGrafter"/>
</dbReference>
<accession>A0A1J9QMZ9</accession>
<dbReference type="AlphaFoldDB" id="A0A1J9QMZ9"/>